<accession>A0ABT4XSR6</accession>
<dbReference type="Proteomes" id="UP001210720">
    <property type="component" value="Unassembled WGS sequence"/>
</dbReference>
<dbReference type="RefSeq" id="WP_271432357.1">
    <property type="nucleotide sequence ID" value="NZ_JAQIOY010000003.1"/>
</dbReference>
<organism evidence="1 2">
    <name type="scientific">Thalassococcus lentus</name>
    <dbReference type="NCBI Taxonomy" id="1210524"/>
    <lineage>
        <taxon>Bacteria</taxon>
        <taxon>Pseudomonadati</taxon>
        <taxon>Pseudomonadota</taxon>
        <taxon>Alphaproteobacteria</taxon>
        <taxon>Rhodobacterales</taxon>
        <taxon>Roseobacteraceae</taxon>
        <taxon>Thalassococcus</taxon>
    </lineage>
</organism>
<sequence length="71" mass="8253">MANVTYSEPRGRSFFGAVLQGIGDFFVAITESNWRVREAERLQAMSDQELAQRGLRREDIARHVFRDMLHI</sequence>
<protein>
    <submittedName>
        <fullName evidence="1">DUF1127 domain-containing protein</fullName>
    </submittedName>
</protein>
<name>A0ABT4XSR6_9RHOB</name>
<keyword evidence="2" id="KW-1185">Reference proteome</keyword>
<reference evidence="1 2" key="1">
    <citation type="submission" date="2023-01" db="EMBL/GenBank/DDBJ databases">
        <title>Thalassococcus onchidii sp. nov., isolated from a marine invertebrate from the South China Sea.</title>
        <authorList>
            <person name="Xu S."/>
            <person name="Liu Z."/>
            <person name="Xu Y."/>
        </authorList>
    </citation>
    <scope>NUCLEOTIDE SEQUENCE [LARGE SCALE GENOMIC DNA]</scope>
    <source>
        <strain evidence="1 2">KCTC 32084</strain>
    </source>
</reference>
<proteinExistence type="predicted"/>
<evidence type="ECO:0000313" key="2">
    <source>
        <dbReference type="Proteomes" id="UP001210720"/>
    </source>
</evidence>
<evidence type="ECO:0000313" key="1">
    <source>
        <dbReference type="EMBL" id="MDA7424999.1"/>
    </source>
</evidence>
<comment type="caution">
    <text evidence="1">The sequence shown here is derived from an EMBL/GenBank/DDBJ whole genome shotgun (WGS) entry which is preliminary data.</text>
</comment>
<dbReference type="EMBL" id="JAQIOY010000003">
    <property type="protein sequence ID" value="MDA7424999.1"/>
    <property type="molecule type" value="Genomic_DNA"/>
</dbReference>
<gene>
    <name evidence="1" type="ORF">PFY00_09695</name>
</gene>